<dbReference type="Proteomes" id="UP000009049">
    <property type="component" value="Chromosome"/>
</dbReference>
<dbReference type="InterPro" id="IPR013108">
    <property type="entry name" value="Amidohydro_3"/>
</dbReference>
<dbReference type="InterPro" id="IPR033932">
    <property type="entry name" value="YtcJ-like"/>
</dbReference>
<feature type="domain" description="Amidohydrolase 3" evidence="1">
    <location>
        <begin position="127"/>
        <end position="595"/>
    </location>
</feature>
<dbReference type="STRING" id="313596.RB2501_10437"/>
<dbReference type="InterPro" id="IPR011059">
    <property type="entry name" value="Metal-dep_hydrolase_composite"/>
</dbReference>
<dbReference type="Gene3D" id="2.30.40.10">
    <property type="entry name" value="Urease, subunit C, domain 1"/>
    <property type="match status" value="1"/>
</dbReference>
<evidence type="ECO:0000259" key="1">
    <source>
        <dbReference type="Pfam" id="PF07969"/>
    </source>
</evidence>
<dbReference type="SUPFAM" id="SSF51556">
    <property type="entry name" value="Metallo-dependent hydrolases"/>
    <property type="match status" value="1"/>
</dbReference>
<dbReference type="SUPFAM" id="SSF51338">
    <property type="entry name" value="Composite domain of metallo-dependent hydrolases"/>
    <property type="match status" value="1"/>
</dbReference>
<dbReference type="HOGENOM" id="CLU_009942_1_0_10"/>
<dbReference type="PANTHER" id="PTHR22642:SF2">
    <property type="entry name" value="PROTEIN LONG AFTER FAR-RED 3"/>
    <property type="match status" value="1"/>
</dbReference>
<dbReference type="CDD" id="cd01300">
    <property type="entry name" value="YtcJ_like"/>
    <property type="match status" value="1"/>
</dbReference>
<proteinExistence type="predicted"/>
<dbReference type="Gene3D" id="3.20.20.140">
    <property type="entry name" value="Metal-dependent hydrolases"/>
    <property type="match status" value="1"/>
</dbReference>
<organism evidence="2 3">
    <name type="scientific">Robiginitalea biformata (strain ATCC BAA-864 / DSM 15991 / KCTC 12146 / HTCC2501)</name>
    <dbReference type="NCBI Taxonomy" id="313596"/>
    <lineage>
        <taxon>Bacteria</taxon>
        <taxon>Pseudomonadati</taxon>
        <taxon>Bacteroidota</taxon>
        <taxon>Flavobacteriia</taxon>
        <taxon>Flavobacteriales</taxon>
        <taxon>Flavobacteriaceae</taxon>
        <taxon>Robiginitalea</taxon>
    </lineage>
</organism>
<evidence type="ECO:0000313" key="2">
    <source>
        <dbReference type="EMBL" id="EAR14736.1"/>
    </source>
</evidence>
<dbReference type="PANTHER" id="PTHR22642">
    <property type="entry name" value="IMIDAZOLONEPROPIONASE"/>
    <property type="match status" value="1"/>
</dbReference>
<reference evidence="2 3" key="1">
    <citation type="journal article" date="2009" name="J. Bacteriol.">
        <title>Complete genome sequence of Robiginitalea biformata HTCC2501.</title>
        <authorList>
            <person name="Oh H.M."/>
            <person name="Giovannoni S.J."/>
            <person name="Lee K."/>
            <person name="Ferriera S."/>
            <person name="Johnson J."/>
            <person name="Cho J.C."/>
        </authorList>
    </citation>
    <scope>NUCLEOTIDE SEQUENCE [LARGE SCALE GENOMIC DNA]</scope>
    <source>
        <strain evidence="3">ATCC BAA-864 / HTCC2501 / KCTC 12146</strain>
    </source>
</reference>
<dbReference type="KEGG" id="rbi:RB2501_10437"/>
<dbReference type="eggNOG" id="COG1574">
    <property type="taxonomic scope" value="Bacteria"/>
</dbReference>
<dbReference type="Gene3D" id="3.10.310.70">
    <property type="match status" value="1"/>
</dbReference>
<dbReference type="GO" id="GO:0016810">
    <property type="term" value="F:hydrolase activity, acting on carbon-nitrogen (but not peptide) bonds"/>
    <property type="evidence" value="ECO:0007669"/>
    <property type="project" value="InterPro"/>
</dbReference>
<protein>
    <recommendedName>
        <fullName evidence="1">Amidohydrolase 3 domain-containing protein</fullName>
    </recommendedName>
</protein>
<dbReference type="Pfam" id="PF07969">
    <property type="entry name" value="Amidohydro_3"/>
    <property type="match status" value="1"/>
</dbReference>
<dbReference type="InterPro" id="IPR032466">
    <property type="entry name" value="Metal_Hydrolase"/>
</dbReference>
<name>A4CM44_ROBBH</name>
<evidence type="ECO:0000313" key="3">
    <source>
        <dbReference type="Proteomes" id="UP000009049"/>
    </source>
</evidence>
<dbReference type="AlphaFoldDB" id="A4CM44"/>
<keyword evidence="3" id="KW-1185">Reference proteome</keyword>
<sequence length="595" mass="65213">MLSVTDAFLELKDSHYPMIAKPRFHMSRISLPVQSLPVQSLPVQSLIVQFLRNQTPGTGMLLALILLLGSCQPRQQEADLIVFNANAYTVDGEFSKAEAFAIRNGRFVGVGSTDSIRGAFVAPWMLNAGGKTIVPGLIDAHCHFLNLGLNQENVDLVGTTSFEQILDSLQAAYQAHQPEYLMGRGWDQNDWEVKEFPDKTALDSLFPDIPVALVRIDGHALLVNQQALDLAGITGNTQVPGGEVILKDGEPTGVLVDSPMQLVYEQWPAPGRDALIRALEEAQKICFSNGLTTVNDAGLSRYAIELIDSLQRKGALDIRVYAMISNTPENLDYYLERGVYKTPKLNVRSVKVYGDGALGSRGAAMKAPYSDQPGHFGAMITPAGELGSLAERIAAAGFQMNTHAIGDSANIAVLRAYRNALDTVADPRWKVEHAQIVDTADIALFSEKILPSVQPTHATSDMYWAEDRVGPERMKGAYAFRQLLEASGRVALGTDFPVERVNPMLTFYAAVTRKDSDGYPQGGFQMADALTREQALKGMTRWAAYSNFEEDEKGSIEVGKRADFVILNGDLMEVPPEELKDIEVINTFVDGRKVY</sequence>
<dbReference type="EMBL" id="CP001712">
    <property type="protein sequence ID" value="EAR14736.1"/>
    <property type="molecule type" value="Genomic_DNA"/>
</dbReference>
<accession>A4CM44</accession>
<gene>
    <name evidence="2" type="ordered locus">RB2501_10437</name>
</gene>